<dbReference type="Pfam" id="PF13520">
    <property type="entry name" value="AA_permease_2"/>
    <property type="match status" value="1"/>
</dbReference>
<feature type="transmembrane region" description="Helical" evidence="7">
    <location>
        <begin position="254"/>
        <end position="276"/>
    </location>
</feature>
<feature type="transmembrane region" description="Helical" evidence="7">
    <location>
        <begin position="214"/>
        <end position="233"/>
    </location>
</feature>
<dbReference type="AlphaFoldDB" id="A0A543HZ11"/>
<evidence type="ECO:0000256" key="7">
    <source>
        <dbReference type="SAM" id="Phobius"/>
    </source>
</evidence>
<accession>A0A543HZ11</accession>
<evidence type="ECO:0000256" key="3">
    <source>
        <dbReference type="ARBA" id="ARBA00022692"/>
    </source>
</evidence>
<keyword evidence="3 7" id="KW-0812">Transmembrane</keyword>
<evidence type="ECO:0000256" key="2">
    <source>
        <dbReference type="ARBA" id="ARBA00022475"/>
    </source>
</evidence>
<dbReference type="Gene3D" id="1.20.1740.10">
    <property type="entry name" value="Amino acid/polyamine transporter I"/>
    <property type="match status" value="1"/>
</dbReference>
<feature type="transmembrane region" description="Helical" evidence="7">
    <location>
        <begin position="403"/>
        <end position="423"/>
    </location>
</feature>
<feature type="transmembrane region" description="Helical" evidence="7">
    <location>
        <begin position="312"/>
        <end position="337"/>
    </location>
</feature>
<evidence type="ECO:0000256" key="6">
    <source>
        <dbReference type="SAM" id="MobiDB-lite"/>
    </source>
</evidence>
<protein>
    <submittedName>
        <fullName evidence="8">Amino acid/polyamine/organocation transporter (APC superfamily)</fullName>
    </submittedName>
</protein>
<dbReference type="GO" id="GO:0005886">
    <property type="term" value="C:plasma membrane"/>
    <property type="evidence" value="ECO:0007669"/>
    <property type="project" value="UniProtKB-SubCell"/>
</dbReference>
<dbReference type="GO" id="GO:0022857">
    <property type="term" value="F:transmembrane transporter activity"/>
    <property type="evidence" value="ECO:0007669"/>
    <property type="project" value="InterPro"/>
</dbReference>
<keyword evidence="9" id="KW-1185">Reference proteome</keyword>
<feature type="transmembrane region" description="Helical" evidence="7">
    <location>
        <begin position="149"/>
        <end position="167"/>
    </location>
</feature>
<proteinExistence type="predicted"/>
<feature type="transmembrane region" description="Helical" evidence="7">
    <location>
        <begin position="109"/>
        <end position="129"/>
    </location>
</feature>
<gene>
    <name evidence="8" type="ORF">FB466_1759</name>
</gene>
<keyword evidence="4 7" id="KW-1133">Transmembrane helix</keyword>
<feature type="transmembrane region" description="Helical" evidence="7">
    <location>
        <begin position="435"/>
        <end position="456"/>
    </location>
</feature>
<dbReference type="InterPro" id="IPR050367">
    <property type="entry name" value="APC_superfamily"/>
</dbReference>
<dbReference type="Proteomes" id="UP000318331">
    <property type="component" value="Unassembled WGS sequence"/>
</dbReference>
<comment type="subcellular location">
    <subcellularLocation>
        <location evidence="1">Cell membrane</location>
        <topology evidence="1">Multi-pass membrane protein</topology>
    </subcellularLocation>
</comment>
<dbReference type="InterPro" id="IPR002293">
    <property type="entry name" value="AA/rel_permease1"/>
</dbReference>
<dbReference type="RefSeq" id="WP_141917609.1">
    <property type="nucleotide sequence ID" value="NZ_BAAAYS010000011.1"/>
</dbReference>
<dbReference type="PANTHER" id="PTHR42770:SF16">
    <property type="entry name" value="AMINO ACID PERMEASE"/>
    <property type="match status" value="1"/>
</dbReference>
<dbReference type="PIRSF" id="PIRSF006060">
    <property type="entry name" value="AA_transporter"/>
    <property type="match status" value="1"/>
</dbReference>
<feature type="transmembrane region" description="Helical" evidence="7">
    <location>
        <begin position="32"/>
        <end position="52"/>
    </location>
</feature>
<feature type="transmembrane region" description="Helical" evidence="7">
    <location>
        <begin position="358"/>
        <end position="383"/>
    </location>
</feature>
<evidence type="ECO:0000256" key="1">
    <source>
        <dbReference type="ARBA" id="ARBA00004651"/>
    </source>
</evidence>
<dbReference type="PANTHER" id="PTHR42770">
    <property type="entry name" value="AMINO ACID TRANSPORTER-RELATED"/>
    <property type="match status" value="1"/>
</dbReference>
<feature type="transmembrane region" description="Helical" evidence="7">
    <location>
        <begin position="468"/>
        <end position="488"/>
    </location>
</feature>
<evidence type="ECO:0000313" key="8">
    <source>
        <dbReference type="EMBL" id="TQM63495.1"/>
    </source>
</evidence>
<name>A0A543HZ11_9MICO</name>
<feature type="region of interest" description="Disordered" evidence="6">
    <location>
        <begin position="1"/>
        <end position="27"/>
    </location>
</feature>
<keyword evidence="2" id="KW-1003">Cell membrane</keyword>
<sequence length="506" mass="53344">MASQTAVEAEQAGPDIPSLADHSGGEGSRRRLGVPAITFLIIAASAPLTVLAGGVTTTFSVTHILGVPVSFALLALSLGIFAVGYTTMSRFVRNAGAFYAYIAQGLGRPLGVGASLVALVAYNAMQIGIYGMFGFQVSNLISEKVGVDIPWWIPVLASIAVVGLMGVNRVDLSAKVLAVLVALEFIAVIVFDVAAFGAPAEGVVSVQALNPAELFVPGIGAVFAFGIAAFMGFESAAIYSEEAKDPQRTVPRATFLAVIIIGVFYTISSWAMTLAVGPGRIVDPSGITAEEAGPPLFFTFVFERLGPVWVDLMSVLFITSIFAALVSFHNAVARYFFSLGREGVVPLHLARVRRVSRAPWAGSVAQTVIAIVVIIGFAIAGTGSEYGPAYPVVTLFSWLTNTGALGLVLLMVCISLAVIGFFWRDARGVGRWARMIAPTLSFVLLLVVCVLVVFNFNVLLGQAETTAATFIFPAIAVLPGAVGVVWGLRMRAKRPEIYRRIGHGAE</sequence>
<keyword evidence="5 7" id="KW-0472">Membrane</keyword>
<feature type="transmembrane region" description="Helical" evidence="7">
    <location>
        <begin position="174"/>
        <end position="194"/>
    </location>
</feature>
<feature type="transmembrane region" description="Helical" evidence="7">
    <location>
        <begin position="64"/>
        <end position="88"/>
    </location>
</feature>
<organism evidence="8 9">
    <name type="scientific">Klugiella xanthotipulae</name>
    <dbReference type="NCBI Taxonomy" id="244735"/>
    <lineage>
        <taxon>Bacteria</taxon>
        <taxon>Bacillati</taxon>
        <taxon>Actinomycetota</taxon>
        <taxon>Actinomycetes</taxon>
        <taxon>Micrococcales</taxon>
        <taxon>Microbacteriaceae</taxon>
        <taxon>Klugiella</taxon>
    </lineage>
</organism>
<reference evidence="8 9" key="1">
    <citation type="submission" date="2019-06" db="EMBL/GenBank/DDBJ databases">
        <title>Sequencing the genomes of 1000 actinobacteria strains.</title>
        <authorList>
            <person name="Klenk H.-P."/>
        </authorList>
    </citation>
    <scope>NUCLEOTIDE SEQUENCE [LARGE SCALE GENOMIC DNA]</scope>
    <source>
        <strain evidence="8 9">DSM 18031</strain>
    </source>
</reference>
<dbReference type="OrthoDB" id="137613at2"/>
<dbReference type="EMBL" id="VFPN01000002">
    <property type="protein sequence ID" value="TQM63495.1"/>
    <property type="molecule type" value="Genomic_DNA"/>
</dbReference>
<evidence type="ECO:0000256" key="5">
    <source>
        <dbReference type="ARBA" id="ARBA00023136"/>
    </source>
</evidence>
<comment type="caution">
    <text evidence="8">The sequence shown here is derived from an EMBL/GenBank/DDBJ whole genome shotgun (WGS) entry which is preliminary data.</text>
</comment>
<evidence type="ECO:0000313" key="9">
    <source>
        <dbReference type="Proteomes" id="UP000318331"/>
    </source>
</evidence>
<evidence type="ECO:0000256" key="4">
    <source>
        <dbReference type="ARBA" id="ARBA00022989"/>
    </source>
</evidence>